<organism evidence="9 10">
    <name type="scientific">Mesoterricola silvestris</name>
    <dbReference type="NCBI Taxonomy" id="2927979"/>
    <lineage>
        <taxon>Bacteria</taxon>
        <taxon>Pseudomonadati</taxon>
        <taxon>Acidobacteriota</taxon>
        <taxon>Holophagae</taxon>
        <taxon>Holophagales</taxon>
        <taxon>Holophagaceae</taxon>
        <taxon>Mesoterricola</taxon>
    </lineage>
</organism>
<dbReference type="InterPro" id="IPR003661">
    <property type="entry name" value="HisK_dim/P_dom"/>
</dbReference>
<dbReference type="SMART" id="SM00388">
    <property type="entry name" value="HisKA"/>
    <property type="match status" value="1"/>
</dbReference>
<dbReference type="InterPro" id="IPR036890">
    <property type="entry name" value="HATPase_C_sf"/>
</dbReference>
<accession>A0AA48K7S2</accession>
<evidence type="ECO:0000259" key="6">
    <source>
        <dbReference type="PROSITE" id="PS50109"/>
    </source>
</evidence>
<dbReference type="Gene3D" id="3.40.50.2300">
    <property type="match status" value="1"/>
</dbReference>
<dbReference type="NCBIfam" id="TIGR00229">
    <property type="entry name" value="sensory_box"/>
    <property type="match status" value="2"/>
</dbReference>
<dbReference type="Pfam" id="PF13426">
    <property type="entry name" value="PAS_9"/>
    <property type="match status" value="1"/>
</dbReference>
<keyword evidence="5" id="KW-1133">Transmembrane helix</keyword>
<dbReference type="InterPro" id="IPR004358">
    <property type="entry name" value="Sig_transdc_His_kin-like_C"/>
</dbReference>
<sequence length="941" mass="102570">MKIRRPAWLNSLTITVVVTMLLALGFQTWMLMESRQRALEIITTRAANRAQATAHRVQEILKEVDLILQDVREHVVAEDLLRGPAGLTPKREADMRIFLRHQAAKIPQVLLLHVVGPDGRYVFSTVDPLPTVNIADRPYFQEQRDAISDELRVSDPVLGRHTHRWGIHPNRRIATADGRFAGIVFATLDTETLGSVMVAVDQSQWVLALHAMDHQLIARSPAGPIGTRVVEPRMDSIWKGPITFEGVAMGEPDPQIWAGWQVPGTSLYTVAGFAKARALAQWHRDLKINAAVACLLVAGCAGILVLQKRNRDSAESAFLLQERLAIAGQGAGIGIFDWDLVKSQLHWDDSLYRLLGLRREDLPSPGWNWFDQVDARDQERVRRDFEAALGKEELHVNQFRVRWPDGSVRHLRVAARSLRDPSGRVIRMVGIVYDVTEAEEAQEALKGSEAYFRTLFEAVPAAVAVLRGDEVIDANPRYVTMFQAAAPPWVLAPVRQPDGSHSRDHGERLAAAAQTGTAQRIGWQCQRADGSLFDSELTVTRFRHQENDLLMVIVRDLTAIREMEIKLHQAQKMDALGQLAGGVAHDFNNMLSAIRSAAELLHEEVQGERPGRLASTIMAAADRAGQLTRQLLAFARKGKILSTPTDVHQILQEAVTLLERTIDRRIVIEQRLLAADATVVGDPTQIQSALLNLGVNARDAMPEGGLLTFATETVAIRGDACAQGGFRLEPGEHLHVSVADQGCGIPEANLGQIFDPFFTTKEVNKGTGLGLAAVFGTMVSHKGAVTVESREGKGTVFHLYLPLAHAGVRQAGPAAAGPLPTGTGRVLVVEDEDLVRTATTMAIESLGYEVHAVADAEGALAHFAAHHRGLRAVILDMVLPGSSGAKVAAALRAIDPGVPIVLVSGFPRNADVGDLLGEGIAGFLQKPLDRRELGDLLAALA</sequence>
<dbReference type="InterPro" id="IPR001610">
    <property type="entry name" value="PAC"/>
</dbReference>
<feature type="domain" description="PAC" evidence="8">
    <location>
        <begin position="395"/>
        <end position="447"/>
    </location>
</feature>
<dbReference type="SMART" id="SM00387">
    <property type="entry name" value="HATPase_c"/>
    <property type="match status" value="1"/>
</dbReference>
<dbReference type="CDD" id="cd00130">
    <property type="entry name" value="PAS"/>
    <property type="match status" value="1"/>
</dbReference>
<dbReference type="CDD" id="cd00082">
    <property type="entry name" value="HisKA"/>
    <property type="match status" value="1"/>
</dbReference>
<feature type="domain" description="Histidine kinase" evidence="6">
    <location>
        <begin position="582"/>
        <end position="805"/>
    </location>
</feature>
<dbReference type="Pfam" id="PF08447">
    <property type="entry name" value="PAS_3"/>
    <property type="match status" value="1"/>
</dbReference>
<keyword evidence="5" id="KW-0812">Transmembrane</keyword>
<dbReference type="PANTHER" id="PTHR43065:SF42">
    <property type="entry name" value="TWO-COMPONENT SENSOR PPRA"/>
    <property type="match status" value="1"/>
</dbReference>
<evidence type="ECO:0000256" key="4">
    <source>
        <dbReference type="PROSITE-ProRule" id="PRU00169"/>
    </source>
</evidence>
<dbReference type="Gene3D" id="3.30.450.20">
    <property type="entry name" value="PAS domain"/>
    <property type="match status" value="3"/>
</dbReference>
<evidence type="ECO:0000313" key="9">
    <source>
        <dbReference type="EMBL" id="BDU71405.1"/>
    </source>
</evidence>
<dbReference type="SMART" id="SM00086">
    <property type="entry name" value="PAC"/>
    <property type="match status" value="2"/>
</dbReference>
<dbReference type="SMART" id="SM00448">
    <property type="entry name" value="REC"/>
    <property type="match status" value="1"/>
</dbReference>
<dbReference type="Gene3D" id="1.10.287.130">
    <property type="match status" value="1"/>
</dbReference>
<evidence type="ECO:0000313" key="10">
    <source>
        <dbReference type="Proteomes" id="UP001238179"/>
    </source>
</evidence>
<evidence type="ECO:0000259" key="8">
    <source>
        <dbReference type="PROSITE" id="PS50113"/>
    </source>
</evidence>
<dbReference type="CDD" id="cd12914">
    <property type="entry name" value="PDC1_DGC_like"/>
    <property type="match status" value="1"/>
</dbReference>
<feature type="domain" description="Response regulatory" evidence="7">
    <location>
        <begin position="825"/>
        <end position="941"/>
    </location>
</feature>
<dbReference type="Gene3D" id="3.30.565.10">
    <property type="entry name" value="Histidine kinase-like ATPase, C-terminal domain"/>
    <property type="match status" value="1"/>
</dbReference>
<keyword evidence="3 4" id="KW-0597">Phosphoprotein</keyword>
<evidence type="ECO:0000259" key="7">
    <source>
        <dbReference type="PROSITE" id="PS50110"/>
    </source>
</evidence>
<protein>
    <recommendedName>
        <fullName evidence="2">histidine kinase</fullName>
        <ecNumber evidence="2">2.7.13.3</ecNumber>
    </recommendedName>
</protein>
<evidence type="ECO:0000256" key="3">
    <source>
        <dbReference type="ARBA" id="ARBA00022553"/>
    </source>
</evidence>
<keyword evidence="5" id="KW-0472">Membrane</keyword>
<dbReference type="InterPro" id="IPR011006">
    <property type="entry name" value="CheY-like_superfamily"/>
</dbReference>
<dbReference type="InterPro" id="IPR035965">
    <property type="entry name" value="PAS-like_dom_sf"/>
</dbReference>
<dbReference type="EC" id="2.7.13.3" evidence="2"/>
<dbReference type="SUPFAM" id="SSF55874">
    <property type="entry name" value="ATPase domain of HSP90 chaperone/DNA topoisomerase II/histidine kinase"/>
    <property type="match status" value="1"/>
</dbReference>
<dbReference type="InterPro" id="IPR005467">
    <property type="entry name" value="His_kinase_dom"/>
</dbReference>
<dbReference type="Pfam" id="PF00512">
    <property type="entry name" value="HisKA"/>
    <property type="match status" value="1"/>
</dbReference>
<dbReference type="GO" id="GO:0000155">
    <property type="term" value="F:phosphorelay sensor kinase activity"/>
    <property type="evidence" value="ECO:0007669"/>
    <property type="project" value="InterPro"/>
</dbReference>
<dbReference type="Pfam" id="PF00072">
    <property type="entry name" value="Response_reg"/>
    <property type="match status" value="1"/>
</dbReference>
<dbReference type="InterPro" id="IPR003594">
    <property type="entry name" value="HATPase_dom"/>
</dbReference>
<dbReference type="Proteomes" id="UP001238179">
    <property type="component" value="Chromosome"/>
</dbReference>
<dbReference type="SUPFAM" id="SSF47384">
    <property type="entry name" value="Homodimeric domain of signal transducing histidine kinase"/>
    <property type="match status" value="1"/>
</dbReference>
<reference evidence="10" key="1">
    <citation type="journal article" date="2023" name="Int. J. Syst. Evol. Microbiol.">
        <title>Mesoterricola silvestris gen. nov., sp. nov., Mesoterricola sediminis sp. nov., Geothrix oryzae sp. nov., Geothrix edaphica sp. nov., Geothrix rubra sp. nov., and Geothrix limicola sp. nov., six novel members of Acidobacteriota isolated from soils.</title>
        <authorList>
            <person name="Itoh H."/>
            <person name="Sugisawa Y."/>
            <person name="Mise K."/>
            <person name="Xu Z."/>
            <person name="Kuniyasu M."/>
            <person name="Ushijima N."/>
            <person name="Kawano K."/>
            <person name="Kobayashi E."/>
            <person name="Shiratori Y."/>
            <person name="Masuda Y."/>
            <person name="Senoo K."/>
        </authorList>
    </citation>
    <scope>NUCLEOTIDE SEQUENCE [LARGE SCALE GENOMIC DNA]</scope>
    <source>
        <strain evidence="10">W79</strain>
    </source>
</reference>
<dbReference type="SUPFAM" id="SSF52172">
    <property type="entry name" value="CheY-like"/>
    <property type="match status" value="1"/>
</dbReference>
<dbReference type="RefSeq" id="WP_316414294.1">
    <property type="nucleotide sequence ID" value="NZ_AP027080.1"/>
</dbReference>
<comment type="catalytic activity">
    <reaction evidence="1">
        <text>ATP + protein L-histidine = ADP + protein N-phospho-L-histidine.</text>
        <dbReference type="EC" id="2.7.13.3"/>
    </reaction>
</comment>
<dbReference type="PROSITE" id="PS50109">
    <property type="entry name" value="HIS_KIN"/>
    <property type="match status" value="1"/>
</dbReference>
<dbReference type="InterPro" id="IPR000014">
    <property type="entry name" value="PAS"/>
</dbReference>
<evidence type="ECO:0000256" key="5">
    <source>
        <dbReference type="SAM" id="Phobius"/>
    </source>
</evidence>
<dbReference type="PROSITE" id="PS50113">
    <property type="entry name" value="PAC"/>
    <property type="match status" value="1"/>
</dbReference>
<name>A0AA48K7S2_9BACT</name>
<dbReference type="InterPro" id="IPR000700">
    <property type="entry name" value="PAS-assoc_C"/>
</dbReference>
<dbReference type="InterPro" id="IPR001789">
    <property type="entry name" value="Sig_transdc_resp-reg_receiver"/>
</dbReference>
<dbReference type="Pfam" id="PF13188">
    <property type="entry name" value="PAS_8"/>
    <property type="match status" value="1"/>
</dbReference>
<proteinExistence type="predicted"/>
<dbReference type="KEGG" id="msil:METEAL_05790"/>
<dbReference type="InterPro" id="IPR013655">
    <property type="entry name" value="PAS_fold_3"/>
</dbReference>
<gene>
    <name evidence="9" type="ORF">METEAL_05790</name>
</gene>
<dbReference type="SUPFAM" id="SSF55785">
    <property type="entry name" value="PYP-like sensor domain (PAS domain)"/>
    <property type="match status" value="2"/>
</dbReference>
<dbReference type="PANTHER" id="PTHR43065">
    <property type="entry name" value="SENSOR HISTIDINE KINASE"/>
    <property type="match status" value="1"/>
</dbReference>
<dbReference type="Gene3D" id="2.10.70.100">
    <property type="match status" value="1"/>
</dbReference>
<evidence type="ECO:0000256" key="2">
    <source>
        <dbReference type="ARBA" id="ARBA00012438"/>
    </source>
</evidence>
<keyword evidence="10" id="KW-1185">Reference proteome</keyword>
<dbReference type="InterPro" id="IPR036097">
    <property type="entry name" value="HisK_dim/P_sf"/>
</dbReference>
<dbReference type="PRINTS" id="PR00344">
    <property type="entry name" value="BCTRLSENSOR"/>
</dbReference>
<dbReference type="AlphaFoldDB" id="A0AA48K7S2"/>
<dbReference type="PROSITE" id="PS50110">
    <property type="entry name" value="RESPONSE_REGULATORY"/>
    <property type="match status" value="1"/>
</dbReference>
<dbReference type="EMBL" id="AP027080">
    <property type="protein sequence ID" value="BDU71405.1"/>
    <property type="molecule type" value="Genomic_DNA"/>
</dbReference>
<dbReference type="CDD" id="cd00156">
    <property type="entry name" value="REC"/>
    <property type="match status" value="1"/>
</dbReference>
<feature type="modified residue" description="4-aspartylphosphate" evidence="4">
    <location>
        <position position="876"/>
    </location>
</feature>
<dbReference type="Pfam" id="PF02518">
    <property type="entry name" value="HATPase_c"/>
    <property type="match status" value="1"/>
</dbReference>
<feature type="transmembrane region" description="Helical" evidence="5">
    <location>
        <begin position="12"/>
        <end position="32"/>
    </location>
</feature>
<evidence type="ECO:0000256" key="1">
    <source>
        <dbReference type="ARBA" id="ARBA00000085"/>
    </source>
</evidence>